<comment type="caution">
    <text evidence="4">The sequence shown here is derived from an EMBL/GenBank/DDBJ whole genome shotgun (WGS) entry which is preliminary data.</text>
</comment>
<accession>A0A9D2C9W3</accession>
<proteinExistence type="predicted"/>
<reference evidence="4" key="2">
    <citation type="submission" date="2021-04" db="EMBL/GenBank/DDBJ databases">
        <authorList>
            <person name="Gilroy R."/>
        </authorList>
    </citation>
    <scope>NUCLEOTIDE SEQUENCE</scope>
    <source>
        <strain evidence="4">ChiGjej1B1-98</strain>
    </source>
</reference>
<gene>
    <name evidence="4" type="ORF">H9830_08300</name>
</gene>
<reference evidence="4" key="1">
    <citation type="journal article" date="2021" name="PeerJ">
        <title>Extensive microbial diversity within the chicken gut microbiome revealed by metagenomics and culture.</title>
        <authorList>
            <person name="Gilroy R."/>
            <person name="Ravi A."/>
            <person name="Getino M."/>
            <person name="Pursley I."/>
            <person name="Horton D.L."/>
            <person name="Alikhan N.F."/>
            <person name="Baker D."/>
            <person name="Gharbi K."/>
            <person name="Hall N."/>
            <person name="Watson M."/>
            <person name="Adriaenssens E.M."/>
            <person name="Foster-Nyarko E."/>
            <person name="Jarju S."/>
            <person name="Secka A."/>
            <person name="Antonio M."/>
            <person name="Oren A."/>
            <person name="Chaudhuri R.R."/>
            <person name="La Ragione R."/>
            <person name="Hildebrand F."/>
            <person name="Pallen M.J."/>
        </authorList>
    </citation>
    <scope>NUCLEOTIDE SEQUENCE</scope>
    <source>
        <strain evidence="4">ChiGjej1B1-98</strain>
    </source>
</reference>
<evidence type="ECO:0000259" key="3">
    <source>
        <dbReference type="Pfam" id="PF04213"/>
    </source>
</evidence>
<dbReference type="AlphaFoldDB" id="A0A9D2C9W3"/>
<feature type="domain" description="Htaa" evidence="3">
    <location>
        <begin position="1"/>
        <end position="121"/>
    </location>
</feature>
<evidence type="ECO:0000256" key="1">
    <source>
        <dbReference type="SAM" id="MobiDB-lite"/>
    </source>
</evidence>
<keyword evidence="2" id="KW-0812">Transmembrane</keyword>
<feature type="compositionally biased region" description="Low complexity" evidence="1">
    <location>
        <begin position="133"/>
        <end position="154"/>
    </location>
</feature>
<name>A0A9D2C9W3_9MICO</name>
<feature type="non-terminal residue" evidence="4">
    <location>
        <position position="1"/>
    </location>
</feature>
<feature type="transmembrane region" description="Helical" evidence="2">
    <location>
        <begin position="355"/>
        <end position="376"/>
    </location>
</feature>
<keyword evidence="2" id="KW-1133">Transmembrane helix</keyword>
<organism evidence="4 5">
    <name type="scientific">Candidatus Agrococcus pullicola</name>
    <dbReference type="NCBI Taxonomy" id="2838429"/>
    <lineage>
        <taxon>Bacteria</taxon>
        <taxon>Bacillati</taxon>
        <taxon>Actinomycetota</taxon>
        <taxon>Actinomycetes</taxon>
        <taxon>Micrococcales</taxon>
        <taxon>Microbacteriaceae</taxon>
        <taxon>Agrococcus</taxon>
    </lineage>
</organism>
<dbReference type="InterPro" id="IPR007331">
    <property type="entry name" value="Htaa"/>
</dbReference>
<protein>
    <submittedName>
        <fullName evidence="4">HtaA domain-containing protein</fullName>
    </submittedName>
</protein>
<dbReference type="Pfam" id="PF04213">
    <property type="entry name" value="HtaA"/>
    <property type="match status" value="2"/>
</dbReference>
<dbReference type="Proteomes" id="UP000824005">
    <property type="component" value="Unassembled WGS sequence"/>
</dbReference>
<evidence type="ECO:0000256" key="2">
    <source>
        <dbReference type="SAM" id="Phobius"/>
    </source>
</evidence>
<feature type="domain" description="Htaa" evidence="3">
    <location>
        <begin position="170"/>
        <end position="326"/>
    </location>
</feature>
<evidence type="ECO:0000313" key="4">
    <source>
        <dbReference type="EMBL" id="HIY66259.1"/>
    </source>
</evidence>
<keyword evidence="2" id="KW-0472">Membrane</keyword>
<feature type="region of interest" description="Disordered" evidence="1">
    <location>
        <begin position="124"/>
        <end position="157"/>
    </location>
</feature>
<dbReference type="EMBL" id="DXDC01000247">
    <property type="protein sequence ID" value="HIY66259.1"/>
    <property type="molecule type" value="Genomic_DNA"/>
</dbReference>
<sequence>FSGHSGILHVEISNPRVVVNADGSGSIFADVESKEFIDTVTEGEIIEYPNVELVTFDSGEWGGNAGGAGSGSASLQSVTPLATQATTDESFVSDITELTADGAPAFGGFYSAGEEFDGFTLNSAEQDVTNPDNNNGNNNNNAGNNNESSNNAGGNVNGGDQENCVAYEVSGSLDWGLKESFRNYIEGGIAKGAINTSGIEHSDDGFRWSGSGQLNTDAMLGEVSMPGTLHFTGHDGVLDTKISNVRLVIHSSSQASIYADVVSNDMEGNAHDLTGVRFANVNVSGASLTSDSFSVSGAATTLTDDGAKAFAGFYEAGIELDPVSFSLTLGNEVPCNDAVNPSGEGLAQTGFESPALALIAFALALAALGARGVAVAQRRRS</sequence>
<evidence type="ECO:0000313" key="5">
    <source>
        <dbReference type="Proteomes" id="UP000824005"/>
    </source>
</evidence>